<dbReference type="EMBL" id="JALLAZ020001274">
    <property type="protein sequence ID" value="KAL3777622.1"/>
    <property type="molecule type" value="Genomic_DNA"/>
</dbReference>
<feature type="region of interest" description="Disordered" evidence="1">
    <location>
        <begin position="163"/>
        <end position="196"/>
    </location>
</feature>
<protein>
    <submittedName>
        <fullName evidence="2">Uncharacterized protein</fullName>
    </submittedName>
</protein>
<gene>
    <name evidence="2" type="ORF">ACHAW5_006773</name>
</gene>
<evidence type="ECO:0000313" key="3">
    <source>
        <dbReference type="Proteomes" id="UP001530315"/>
    </source>
</evidence>
<reference evidence="2 3" key="1">
    <citation type="submission" date="2024-10" db="EMBL/GenBank/DDBJ databases">
        <title>Updated reference genomes for cyclostephanoid diatoms.</title>
        <authorList>
            <person name="Roberts W.R."/>
            <person name="Alverson A.J."/>
        </authorList>
    </citation>
    <scope>NUCLEOTIDE SEQUENCE [LARGE SCALE GENOMIC DNA]</scope>
    <source>
        <strain evidence="2 3">AJA276-08</strain>
    </source>
</reference>
<feature type="region of interest" description="Disordered" evidence="1">
    <location>
        <begin position="1"/>
        <end position="45"/>
    </location>
</feature>
<name>A0ABD3NR47_9STRA</name>
<evidence type="ECO:0000313" key="2">
    <source>
        <dbReference type="EMBL" id="KAL3777622.1"/>
    </source>
</evidence>
<dbReference type="Proteomes" id="UP001530315">
    <property type="component" value="Unassembled WGS sequence"/>
</dbReference>
<feature type="compositionally biased region" description="Basic and acidic residues" evidence="1">
    <location>
        <begin position="1"/>
        <end position="11"/>
    </location>
</feature>
<feature type="compositionally biased region" description="Acidic residues" evidence="1">
    <location>
        <begin position="21"/>
        <end position="45"/>
    </location>
</feature>
<dbReference type="AlphaFoldDB" id="A0ABD3NR47"/>
<proteinExistence type="predicted"/>
<organism evidence="2 3">
    <name type="scientific">Stephanodiscus triporus</name>
    <dbReference type="NCBI Taxonomy" id="2934178"/>
    <lineage>
        <taxon>Eukaryota</taxon>
        <taxon>Sar</taxon>
        <taxon>Stramenopiles</taxon>
        <taxon>Ochrophyta</taxon>
        <taxon>Bacillariophyta</taxon>
        <taxon>Coscinodiscophyceae</taxon>
        <taxon>Thalassiosirophycidae</taxon>
        <taxon>Stephanodiscales</taxon>
        <taxon>Stephanodiscaceae</taxon>
        <taxon>Stephanodiscus</taxon>
    </lineage>
</organism>
<evidence type="ECO:0000256" key="1">
    <source>
        <dbReference type="SAM" id="MobiDB-lite"/>
    </source>
</evidence>
<keyword evidence="3" id="KW-1185">Reference proteome</keyword>
<accession>A0ABD3NR47</accession>
<feature type="compositionally biased region" description="Acidic residues" evidence="1">
    <location>
        <begin position="187"/>
        <end position="196"/>
    </location>
</feature>
<comment type="caution">
    <text evidence="2">The sequence shown here is derived from an EMBL/GenBank/DDBJ whole genome shotgun (WGS) entry which is preliminary data.</text>
</comment>
<sequence>MPDDFKPRNDEQVLDESMTLADDDADDEGEGNNDEEQPAYDEPDWNEIMQHEPARTEVPAFLTAMNRRERANERFAVGLDGFHESVLQSMDGLVEVVTVLLNDRTERLYEYEVNLKCDYVYNEKTRASMQTKLKESARVAQGLFANLLMRVAQPEEAGGMFASAHGDDLGTAENSGDRNGANASNDDAGEGGEEEPDWDAIMQHEPARSEVPAFLAARSRREAAYSRFEAAIEEFHTSMSGYEQELTQAVADIHNSRTMKLEEYEQILKHDYVSNDKMRAEMQSQLEASATAAHKMFEDLMTRVMQPQSRATGILTQAATLGDSP</sequence>